<dbReference type="InterPro" id="IPR007401">
    <property type="entry name" value="DUF454"/>
</dbReference>
<protein>
    <submittedName>
        <fullName evidence="2">YbaN family protein</fullName>
    </submittedName>
</protein>
<dbReference type="EMBL" id="JACEON010000016">
    <property type="protein sequence ID" value="MBA4613203.1"/>
    <property type="molecule type" value="Genomic_DNA"/>
</dbReference>
<evidence type="ECO:0000313" key="2">
    <source>
        <dbReference type="EMBL" id="MBA4613203.1"/>
    </source>
</evidence>
<dbReference type="PANTHER" id="PTHR35813:SF1">
    <property type="entry name" value="INNER MEMBRANE PROTEIN YBAN"/>
    <property type="match status" value="1"/>
</dbReference>
<comment type="caution">
    <text evidence="2">The sequence shown here is derived from an EMBL/GenBank/DDBJ whole genome shotgun (WGS) entry which is preliminary data.</text>
</comment>
<dbReference type="GO" id="GO:0005886">
    <property type="term" value="C:plasma membrane"/>
    <property type="evidence" value="ECO:0007669"/>
    <property type="project" value="TreeGrafter"/>
</dbReference>
<keyword evidence="1" id="KW-1133">Transmembrane helix</keyword>
<dbReference type="RefSeq" id="WP_181761392.1">
    <property type="nucleotide sequence ID" value="NZ_BMCR01000001.1"/>
</dbReference>
<keyword evidence="1" id="KW-0812">Transmembrane</keyword>
<sequence length="115" mass="12167">MTLGAFSVAIGVIGAFLPLLPSTIFFIAAAGCFAKSSPRLEEWIVSHPQFGPGVRAWRENGAIAPRAKMLAVGGMGFGFYMFYLGAEPDWPLALAVALTLACCAAYVLSRPTPET</sequence>
<dbReference type="Pfam" id="PF04304">
    <property type="entry name" value="DUF454"/>
    <property type="match status" value="1"/>
</dbReference>
<gene>
    <name evidence="2" type="ORF">H1W37_16195</name>
</gene>
<name>A0A838Y2H8_9HYPH</name>
<feature type="transmembrane region" description="Helical" evidence="1">
    <location>
        <begin position="90"/>
        <end position="109"/>
    </location>
</feature>
<dbReference type="PIRSF" id="PIRSF016789">
    <property type="entry name" value="DUF454"/>
    <property type="match status" value="1"/>
</dbReference>
<evidence type="ECO:0000256" key="1">
    <source>
        <dbReference type="SAM" id="Phobius"/>
    </source>
</evidence>
<organism evidence="2 3">
    <name type="scientific">Stappia taiwanensis</name>
    <dbReference type="NCBI Taxonomy" id="992267"/>
    <lineage>
        <taxon>Bacteria</taxon>
        <taxon>Pseudomonadati</taxon>
        <taxon>Pseudomonadota</taxon>
        <taxon>Alphaproteobacteria</taxon>
        <taxon>Hyphomicrobiales</taxon>
        <taxon>Stappiaceae</taxon>
        <taxon>Stappia</taxon>
    </lineage>
</organism>
<evidence type="ECO:0000313" key="3">
    <source>
        <dbReference type="Proteomes" id="UP000559404"/>
    </source>
</evidence>
<reference evidence="2 3" key="2">
    <citation type="submission" date="2020-08" db="EMBL/GenBank/DDBJ databases">
        <title>Stappia taiwanensis sp. nov., isolated from a coastal thermal spring.</title>
        <authorList>
            <person name="Kampfer P."/>
        </authorList>
    </citation>
    <scope>NUCLEOTIDE SEQUENCE [LARGE SCALE GENOMIC DNA]</scope>
    <source>
        <strain evidence="2 3">DSM 23284</strain>
    </source>
</reference>
<dbReference type="PANTHER" id="PTHR35813">
    <property type="entry name" value="INNER MEMBRANE PROTEIN YBAN"/>
    <property type="match status" value="1"/>
</dbReference>
<proteinExistence type="predicted"/>
<dbReference type="AlphaFoldDB" id="A0A838Y2H8"/>
<dbReference type="Proteomes" id="UP000559404">
    <property type="component" value="Unassembled WGS sequence"/>
</dbReference>
<accession>A0A838Y2H8</accession>
<keyword evidence="1" id="KW-0472">Membrane</keyword>
<feature type="transmembrane region" description="Helical" evidence="1">
    <location>
        <begin position="67"/>
        <end position="84"/>
    </location>
</feature>
<keyword evidence="3" id="KW-1185">Reference proteome</keyword>
<reference evidence="2 3" key="1">
    <citation type="submission" date="2020-07" db="EMBL/GenBank/DDBJ databases">
        <authorList>
            <person name="Li M."/>
        </authorList>
    </citation>
    <scope>NUCLEOTIDE SEQUENCE [LARGE SCALE GENOMIC DNA]</scope>
    <source>
        <strain evidence="2 3">DSM 23284</strain>
    </source>
</reference>
<feature type="transmembrane region" description="Helical" evidence="1">
    <location>
        <begin position="6"/>
        <end position="34"/>
    </location>
</feature>